<feature type="transmembrane region" description="Helical" evidence="7">
    <location>
        <begin position="306"/>
        <end position="329"/>
    </location>
</feature>
<dbReference type="InterPro" id="IPR036890">
    <property type="entry name" value="HATPase_C_sf"/>
</dbReference>
<evidence type="ECO:0000256" key="7">
    <source>
        <dbReference type="SAM" id="Phobius"/>
    </source>
</evidence>
<gene>
    <name evidence="9" type="ORF">Cci01nite_41640</name>
</gene>
<evidence type="ECO:0000256" key="5">
    <source>
        <dbReference type="ARBA" id="ARBA00022777"/>
    </source>
</evidence>
<dbReference type="GO" id="GO:0005886">
    <property type="term" value="C:plasma membrane"/>
    <property type="evidence" value="ECO:0007669"/>
    <property type="project" value="TreeGrafter"/>
</dbReference>
<feature type="region of interest" description="Disordered" evidence="6">
    <location>
        <begin position="663"/>
        <end position="770"/>
    </location>
</feature>
<dbReference type="InterPro" id="IPR003594">
    <property type="entry name" value="HATPase_dom"/>
</dbReference>
<evidence type="ECO:0000256" key="3">
    <source>
        <dbReference type="ARBA" id="ARBA00022553"/>
    </source>
</evidence>
<keyword evidence="7" id="KW-0812">Transmembrane</keyword>
<keyword evidence="4" id="KW-0808">Transferase</keyword>
<dbReference type="Pfam" id="PF02518">
    <property type="entry name" value="HATPase_c"/>
    <property type="match status" value="1"/>
</dbReference>
<dbReference type="AlphaFoldDB" id="A0A8J3P060"/>
<reference evidence="9 10" key="1">
    <citation type="submission" date="2021-01" db="EMBL/GenBank/DDBJ databases">
        <title>Whole genome shotgun sequence of Catellatospora citrea NBRC 14495.</title>
        <authorList>
            <person name="Komaki H."/>
            <person name="Tamura T."/>
        </authorList>
    </citation>
    <scope>NUCLEOTIDE SEQUENCE [LARGE SCALE GENOMIC DNA]</scope>
    <source>
        <strain evidence="9 10">NBRC 14495</strain>
    </source>
</reference>
<dbReference type="Proteomes" id="UP000659904">
    <property type="component" value="Unassembled WGS sequence"/>
</dbReference>
<keyword evidence="7" id="KW-1133">Transmembrane helix</keyword>
<comment type="catalytic activity">
    <reaction evidence="1">
        <text>ATP + protein L-histidine = ADP + protein N-phospho-L-histidine.</text>
        <dbReference type="EC" id="2.7.13.3"/>
    </reaction>
</comment>
<dbReference type="InterPro" id="IPR050428">
    <property type="entry name" value="TCS_sensor_his_kinase"/>
</dbReference>
<keyword evidence="7" id="KW-0472">Membrane</keyword>
<dbReference type="GO" id="GO:0000160">
    <property type="term" value="P:phosphorelay signal transduction system"/>
    <property type="evidence" value="ECO:0007669"/>
    <property type="project" value="TreeGrafter"/>
</dbReference>
<evidence type="ECO:0000256" key="2">
    <source>
        <dbReference type="ARBA" id="ARBA00012438"/>
    </source>
</evidence>
<dbReference type="GO" id="GO:0004673">
    <property type="term" value="F:protein histidine kinase activity"/>
    <property type="evidence" value="ECO:0007669"/>
    <property type="project" value="UniProtKB-EC"/>
</dbReference>
<keyword evidence="5" id="KW-0418">Kinase</keyword>
<feature type="region of interest" description="Disordered" evidence="6">
    <location>
        <begin position="74"/>
        <end position="95"/>
    </location>
</feature>
<dbReference type="Gene3D" id="3.30.565.10">
    <property type="entry name" value="Histidine kinase-like ATPase, C-terminal domain"/>
    <property type="match status" value="1"/>
</dbReference>
<protein>
    <recommendedName>
        <fullName evidence="2">histidine kinase</fullName>
        <ecNumber evidence="2">2.7.13.3</ecNumber>
    </recommendedName>
</protein>
<dbReference type="EC" id="2.7.13.3" evidence="2"/>
<name>A0A8J3P060_9ACTN</name>
<evidence type="ECO:0000256" key="4">
    <source>
        <dbReference type="ARBA" id="ARBA00022679"/>
    </source>
</evidence>
<keyword evidence="10" id="KW-1185">Reference proteome</keyword>
<evidence type="ECO:0000313" key="10">
    <source>
        <dbReference type="Proteomes" id="UP000659904"/>
    </source>
</evidence>
<dbReference type="PANTHER" id="PTHR45436">
    <property type="entry name" value="SENSOR HISTIDINE KINASE YKOH"/>
    <property type="match status" value="1"/>
</dbReference>
<feature type="transmembrane region" description="Helical" evidence="7">
    <location>
        <begin position="17"/>
        <end position="38"/>
    </location>
</feature>
<dbReference type="InterPro" id="IPR013587">
    <property type="entry name" value="Nitrate/nitrite_sensing"/>
</dbReference>
<accession>A0A8J3P060</accession>
<keyword evidence="3" id="KW-0597">Phosphoprotein</keyword>
<dbReference type="SUPFAM" id="SSF55874">
    <property type="entry name" value="ATPase domain of HSP90 chaperone/DNA topoisomerase II/histidine kinase"/>
    <property type="match status" value="1"/>
</dbReference>
<dbReference type="PANTHER" id="PTHR45436:SF5">
    <property type="entry name" value="SENSOR HISTIDINE KINASE TRCS"/>
    <property type="match status" value="1"/>
</dbReference>
<proteinExistence type="predicted"/>
<evidence type="ECO:0000259" key="8">
    <source>
        <dbReference type="SMART" id="SM00387"/>
    </source>
</evidence>
<dbReference type="SMART" id="SM00387">
    <property type="entry name" value="HATPase_c"/>
    <property type="match status" value="1"/>
</dbReference>
<dbReference type="Pfam" id="PF08376">
    <property type="entry name" value="NIT"/>
    <property type="match status" value="1"/>
</dbReference>
<dbReference type="EMBL" id="BONH01000019">
    <property type="protein sequence ID" value="GIF99070.1"/>
    <property type="molecule type" value="Genomic_DNA"/>
</dbReference>
<sequence>MDVVSVRNRGWSIRAKIMTLAVVPLVAITGLSVFGVAVSAGDALNLLAARDYEQVFGAYGERMMVEMQKERRISVAEKPGSPALAEQRRATDERQQQFHTRLADSKLRDDLPPDQLKQVDAFLGKLAGLPELRTDVDAGKIDASIVVRRYSDIIDTLYQAFTPMTKLADPDLAALAHSIFAISRARELLAREDAVITGAVADGKLTLAEQGHLLRAIGARRQVHDEAVAALPSPHRERYQQIFLSDTYGTLFAMEETLSTSRPGKVLVDAATWRSANDAIYQQMDATEGAAAAATSDLANELGIAAFAQTIVAALLGLLCAAISLVLALRTGRSVVRRLERLRVSALEVAHERLPRAIAALRQPGALVNDPSLTDVPLVAVGTDEVGQVGHAFGAVQRTAVRAAVDEAVLRRGISEVFLNIARRSQALLHRQLTLLDRMERRTTEPQELEDLFRLDHMATRMRRHAEALVILAGAAPGRGWRHPVPVIDVVRGATSEIEDYQRVTIDRLPDVKIVGRAVGDIIHLLAELLENSTSFAPPHTRVRVFAEQVGNGLAVHVEDRGLGMSDSELIEANSKLAEPPAFDPASSARLGLLVVARLAARQGITVRLRPSSYGGITAVVLIPAELALTDPTDKGEPLGIFAPRAPRAVEAAPAAPVEEQTVDLGAGGGDETTTLLPKRVRKPAADTAPVASAEEETTVSLGSAEPAAVPRQRSADQVRTMMSAFQSGTVRGRAKATTESTANGDAPATAQTPQDSAGMEDSSTLEGRA</sequence>
<comment type="caution">
    <text evidence="9">The sequence shown here is derived from an EMBL/GenBank/DDBJ whole genome shotgun (WGS) entry which is preliminary data.</text>
</comment>
<evidence type="ECO:0000256" key="6">
    <source>
        <dbReference type="SAM" id="MobiDB-lite"/>
    </source>
</evidence>
<feature type="domain" description="Histidine kinase/HSP90-like ATPase" evidence="8">
    <location>
        <begin position="517"/>
        <end position="627"/>
    </location>
</feature>
<evidence type="ECO:0000313" key="9">
    <source>
        <dbReference type="EMBL" id="GIF99070.1"/>
    </source>
</evidence>
<evidence type="ECO:0000256" key="1">
    <source>
        <dbReference type="ARBA" id="ARBA00000085"/>
    </source>
</evidence>
<feature type="compositionally biased region" description="Polar residues" evidence="6">
    <location>
        <begin position="738"/>
        <end position="770"/>
    </location>
</feature>
<organism evidence="9 10">
    <name type="scientific">Catellatospora citrea</name>
    <dbReference type="NCBI Taxonomy" id="53366"/>
    <lineage>
        <taxon>Bacteria</taxon>
        <taxon>Bacillati</taxon>
        <taxon>Actinomycetota</taxon>
        <taxon>Actinomycetes</taxon>
        <taxon>Micromonosporales</taxon>
        <taxon>Micromonosporaceae</taxon>
        <taxon>Catellatospora</taxon>
    </lineage>
</organism>
<feature type="compositionally biased region" description="Basic and acidic residues" evidence="6">
    <location>
        <begin position="86"/>
        <end position="95"/>
    </location>
</feature>